<proteinExistence type="inferred from homology"/>
<dbReference type="HOGENOM" id="CLU_028760_1_2_0"/>
<dbReference type="PANTHER" id="PTHR32268:SF11">
    <property type="entry name" value="HOMOSERINE O-ACETYLTRANSFERASE"/>
    <property type="match status" value="1"/>
</dbReference>
<gene>
    <name evidence="7" type="primary">metXA</name>
    <name evidence="10" type="ORF">OP10G_0049</name>
</gene>
<dbReference type="GO" id="GO:0004414">
    <property type="term" value="F:homoserine O-acetyltransferase activity"/>
    <property type="evidence" value="ECO:0007669"/>
    <property type="project" value="UniProtKB-UniRule"/>
</dbReference>
<name>A0A068NIX2_FIMGI</name>
<feature type="active site" evidence="7 8">
    <location>
        <position position="308"/>
    </location>
</feature>
<dbReference type="PANTHER" id="PTHR32268">
    <property type="entry name" value="HOMOSERINE O-ACETYLTRANSFERASE"/>
    <property type="match status" value="1"/>
</dbReference>
<dbReference type="FunFam" id="1.10.1740.110:FF:000001">
    <property type="entry name" value="Homoserine O-acetyltransferase"/>
    <property type="match status" value="1"/>
</dbReference>
<dbReference type="RefSeq" id="WP_025227903.1">
    <property type="nucleotide sequence ID" value="NZ_CP007139.1"/>
</dbReference>
<evidence type="ECO:0000256" key="3">
    <source>
        <dbReference type="ARBA" id="ARBA00022605"/>
    </source>
</evidence>
<keyword evidence="3 7" id="KW-0028">Amino-acid biosynthesis</keyword>
<dbReference type="STRING" id="661478.OP10G_0049"/>
<dbReference type="EMBL" id="CP007139">
    <property type="protein sequence ID" value="AIE83417.1"/>
    <property type="molecule type" value="Genomic_DNA"/>
</dbReference>
<keyword evidence="11" id="KW-1185">Reference proteome</keyword>
<dbReference type="EC" id="2.3.1.31" evidence="7"/>
<dbReference type="Pfam" id="PF00561">
    <property type="entry name" value="Abhydrolase_1"/>
    <property type="match status" value="1"/>
</dbReference>
<dbReference type="AlphaFoldDB" id="A0A068NIX2"/>
<feature type="binding site" evidence="7">
    <location>
        <position position="221"/>
    </location>
    <ligand>
        <name>substrate</name>
    </ligand>
</feature>
<dbReference type="GO" id="GO:0009086">
    <property type="term" value="P:methionine biosynthetic process"/>
    <property type="evidence" value="ECO:0007669"/>
    <property type="project" value="UniProtKB-UniRule"/>
</dbReference>
<evidence type="ECO:0000313" key="10">
    <source>
        <dbReference type="EMBL" id="AIE83417.1"/>
    </source>
</evidence>
<comment type="pathway">
    <text evidence="7">Amino-acid biosynthesis; L-methionine biosynthesis via de novo pathway; O-acetyl-L-homoserine from L-homoserine: step 1/1.</text>
</comment>
<evidence type="ECO:0000256" key="1">
    <source>
        <dbReference type="ARBA" id="ARBA00011738"/>
    </source>
</evidence>
<dbReference type="NCBIfam" id="NF001209">
    <property type="entry name" value="PRK00175.1"/>
    <property type="match status" value="1"/>
</dbReference>
<keyword evidence="5 7" id="KW-0486">Methionine biosynthesis</keyword>
<keyword evidence="6 7" id="KW-0012">Acyltransferase</keyword>
<comment type="subunit">
    <text evidence="1 7">Homodimer.</text>
</comment>
<dbReference type="GO" id="GO:0009092">
    <property type="term" value="P:homoserine metabolic process"/>
    <property type="evidence" value="ECO:0007669"/>
    <property type="project" value="TreeGrafter"/>
</dbReference>
<evidence type="ECO:0000256" key="6">
    <source>
        <dbReference type="ARBA" id="ARBA00023315"/>
    </source>
</evidence>
<organism evidence="10 11">
    <name type="scientific">Fimbriimonas ginsengisoli Gsoil 348</name>
    <dbReference type="NCBI Taxonomy" id="661478"/>
    <lineage>
        <taxon>Bacteria</taxon>
        <taxon>Bacillati</taxon>
        <taxon>Armatimonadota</taxon>
        <taxon>Fimbriimonadia</taxon>
        <taxon>Fimbriimonadales</taxon>
        <taxon>Fimbriimonadaceae</taxon>
        <taxon>Fimbriimonas</taxon>
    </lineage>
</organism>
<dbReference type="Gene3D" id="1.10.1740.110">
    <property type="match status" value="1"/>
</dbReference>
<comment type="catalytic activity">
    <reaction evidence="7">
        <text>L-homoserine + acetyl-CoA = O-acetyl-L-homoserine + CoA</text>
        <dbReference type="Rhea" id="RHEA:13701"/>
        <dbReference type="ChEBI" id="CHEBI:57287"/>
        <dbReference type="ChEBI" id="CHEBI:57288"/>
        <dbReference type="ChEBI" id="CHEBI:57476"/>
        <dbReference type="ChEBI" id="CHEBI:57716"/>
        <dbReference type="EC" id="2.3.1.31"/>
    </reaction>
</comment>
<dbReference type="Gene3D" id="3.40.50.1820">
    <property type="entry name" value="alpha/beta hydrolase"/>
    <property type="match status" value="1"/>
</dbReference>
<reference evidence="10 11" key="1">
    <citation type="journal article" date="2014" name="PLoS ONE">
        <title>The first complete genome sequence of the class fimbriimonadia in the phylum armatimonadetes.</title>
        <authorList>
            <person name="Hu Z.Y."/>
            <person name="Wang Y.Z."/>
            <person name="Im W.T."/>
            <person name="Wang S.Y."/>
            <person name="Zhao G.P."/>
            <person name="Zheng H.J."/>
            <person name="Quan Z.X."/>
        </authorList>
    </citation>
    <scope>NUCLEOTIDE SEQUENCE [LARGE SCALE GENOMIC DNA]</scope>
    <source>
        <strain evidence="10">Gsoil 348</strain>
    </source>
</reference>
<evidence type="ECO:0000256" key="4">
    <source>
        <dbReference type="ARBA" id="ARBA00022679"/>
    </source>
</evidence>
<dbReference type="eggNOG" id="COG2021">
    <property type="taxonomic scope" value="Bacteria"/>
</dbReference>
<dbReference type="KEGG" id="fgi:OP10G_0049"/>
<evidence type="ECO:0000256" key="7">
    <source>
        <dbReference type="HAMAP-Rule" id="MF_00296"/>
    </source>
</evidence>
<evidence type="ECO:0000256" key="8">
    <source>
        <dbReference type="PIRSR" id="PIRSR000443-1"/>
    </source>
</evidence>
<keyword evidence="4 7" id="KW-0808">Transferase</keyword>
<comment type="function">
    <text evidence="7">Transfers an acetyl group from acetyl-CoA to L-homoserine, forming acetyl-L-homoserine.</text>
</comment>
<dbReference type="InterPro" id="IPR000073">
    <property type="entry name" value="AB_hydrolase_1"/>
</dbReference>
<sequence>MEIDPGLFQENERTAPSADNRRYAQIGPLDCEAGGRLEEVTIAYETWGKLNAARDNAIVVCHALTGDSHAIGWWSNLIGPGKAIDTDRYFVIGTNSLGGCQGTTGPASPHPDDGRPYASRFPIITLRDMIEVQIRLIDTLGIDCLRAVAGGSMGGMQALQWTVQAPGRVRKAFVTASCAAHSAMQIGFNEAARQAIIRDPKWRGGDYPPDDGPDAGLSVSRMIGHLSFLSEQAFAAKFGRRLQGKDRPDYRLGVEFEVESYLNYQGDKFTRRFDANSFLILTRAIDYLELTSLSASESEYLFVSFSTDWLYPSHQSRHLLQMARDAGCPARHVEIDLPYGHDAFLLDGVQQGAHLNDFLSN</sequence>
<comment type="similarity">
    <text evidence="7">Belongs to the AB hydrolase superfamily. MetX family.</text>
</comment>
<dbReference type="NCBIfam" id="TIGR01392">
    <property type="entry name" value="homoserO_Ac_trn"/>
    <property type="match status" value="1"/>
</dbReference>
<evidence type="ECO:0000256" key="5">
    <source>
        <dbReference type="ARBA" id="ARBA00023167"/>
    </source>
</evidence>
<feature type="binding site" evidence="7">
    <location>
        <position position="342"/>
    </location>
    <ligand>
        <name>substrate</name>
    </ligand>
</feature>
<dbReference type="UniPathway" id="UPA00051">
    <property type="reaction ID" value="UER00074"/>
</dbReference>
<feature type="active site" description="Nucleophile" evidence="7 8">
    <location>
        <position position="152"/>
    </location>
</feature>
<dbReference type="HAMAP" id="MF_00296">
    <property type="entry name" value="MetX_acyltransf"/>
    <property type="match status" value="1"/>
</dbReference>
<comment type="subcellular location">
    <subcellularLocation>
        <location evidence="7">Cytoplasm</location>
    </subcellularLocation>
</comment>
<dbReference type="SUPFAM" id="SSF53474">
    <property type="entry name" value="alpha/beta-Hydrolases"/>
    <property type="match status" value="1"/>
</dbReference>
<protein>
    <recommendedName>
        <fullName evidence="7">Homoserine O-acetyltransferase</fullName>
        <shortName evidence="7">HAT</shortName>
        <ecNumber evidence="7">2.3.1.31</ecNumber>
    </recommendedName>
    <alternativeName>
        <fullName evidence="7">Homoserine transacetylase</fullName>
        <shortName evidence="7">HTA</shortName>
    </alternativeName>
</protein>
<dbReference type="Proteomes" id="UP000027982">
    <property type="component" value="Chromosome"/>
</dbReference>
<evidence type="ECO:0000256" key="2">
    <source>
        <dbReference type="ARBA" id="ARBA00022490"/>
    </source>
</evidence>
<keyword evidence="2 7" id="KW-0963">Cytoplasm</keyword>
<feature type="domain" description="AB hydrolase-1" evidence="9">
    <location>
        <begin position="56"/>
        <end position="346"/>
    </location>
</feature>
<comment type="caution">
    <text evidence="7">Lacks conserved residue(s) required for the propagation of feature annotation.</text>
</comment>
<evidence type="ECO:0000313" key="11">
    <source>
        <dbReference type="Proteomes" id="UP000027982"/>
    </source>
</evidence>
<dbReference type="InterPro" id="IPR029058">
    <property type="entry name" value="AB_hydrolase_fold"/>
</dbReference>
<evidence type="ECO:0000259" key="9">
    <source>
        <dbReference type="Pfam" id="PF00561"/>
    </source>
</evidence>
<accession>A0A068NIX2</accession>
<dbReference type="InterPro" id="IPR008220">
    <property type="entry name" value="HAT_MetX-like"/>
</dbReference>
<dbReference type="PIRSF" id="PIRSF000443">
    <property type="entry name" value="Homoser_Ac_trans"/>
    <property type="match status" value="1"/>
</dbReference>
<dbReference type="GO" id="GO:0005737">
    <property type="term" value="C:cytoplasm"/>
    <property type="evidence" value="ECO:0007669"/>
    <property type="project" value="UniProtKB-SubCell"/>
</dbReference>
<feature type="active site" evidence="7 8">
    <location>
        <position position="341"/>
    </location>
</feature>